<comment type="caution">
    <text evidence="2">The sequence shown here is derived from an EMBL/GenBank/DDBJ whole genome shotgun (WGS) entry which is preliminary data.</text>
</comment>
<dbReference type="Gene3D" id="2.40.33.40">
    <property type="entry name" value="Phosphotransferase system, glucitol/sorbitol-specific IIA component"/>
    <property type="match status" value="1"/>
</dbReference>
<accession>A0ABV6K2K9</accession>
<organism evidence="2 3">
    <name type="scientific">Lactiplantibacillus plajomi</name>
    <dbReference type="NCBI Taxonomy" id="1457217"/>
    <lineage>
        <taxon>Bacteria</taxon>
        <taxon>Bacillati</taxon>
        <taxon>Bacillota</taxon>
        <taxon>Bacilli</taxon>
        <taxon>Lactobacillales</taxon>
        <taxon>Lactobacillaceae</taxon>
        <taxon>Lactiplantibacillus</taxon>
    </lineage>
</organism>
<dbReference type="PANTHER" id="PTHR40398:SF1">
    <property type="entry name" value="PTS SYSTEM GLUCITOL_SORBITOL-SPECIFIC EIIA COMPONENT"/>
    <property type="match status" value="1"/>
</dbReference>
<evidence type="ECO:0000313" key="2">
    <source>
        <dbReference type="EMBL" id="MFC0423700.1"/>
    </source>
</evidence>
<name>A0ABV6K2K9_9LACO</name>
<feature type="modified residue" description="Phosphohistidine; by HPr" evidence="1">
    <location>
        <position position="39"/>
    </location>
</feature>
<keyword evidence="3" id="KW-1185">Reference proteome</keyword>
<evidence type="ECO:0000313" key="3">
    <source>
        <dbReference type="Proteomes" id="UP001589855"/>
    </source>
</evidence>
<sequence length="120" mass="13191">MKTKITNIGEGVQELLDGGVLIMFNPNAPQELQDVAALHEKQTNDTNVLHENGKIIFGNQEFNIDFVGSEANKNFDNLGHLSIYFNNTDEDMGKLPGSVFVSSSKVSVPEVTVNQIVEIQ</sequence>
<proteinExistence type="predicted"/>
<dbReference type="InterPro" id="IPR036665">
    <property type="entry name" value="PTS_IIA_glucitol/sorbitol_sf"/>
</dbReference>
<reference evidence="2 3" key="1">
    <citation type="submission" date="2024-09" db="EMBL/GenBank/DDBJ databases">
        <authorList>
            <person name="Sun Q."/>
            <person name="Mori K."/>
        </authorList>
    </citation>
    <scope>NUCLEOTIDE SEQUENCE [LARGE SCALE GENOMIC DNA]</scope>
    <source>
        <strain evidence="2 3">TBRC 4575</strain>
    </source>
</reference>
<dbReference type="SUPFAM" id="SSF141530">
    <property type="entry name" value="PTSIIA/GutA-like"/>
    <property type="match status" value="1"/>
</dbReference>
<dbReference type="PANTHER" id="PTHR40398">
    <property type="entry name" value="PTS SYSTEM GLUCITOL/SORBITOL-SPECIFIC EIIA COMPONENT"/>
    <property type="match status" value="1"/>
</dbReference>
<dbReference type="RefSeq" id="WP_137645749.1">
    <property type="nucleotide sequence ID" value="NZ_BAABRM010000024.1"/>
</dbReference>
<dbReference type="InterPro" id="IPR004716">
    <property type="entry name" value="PTS_IIA_glucitol/sorbitol-sp"/>
</dbReference>
<dbReference type="Proteomes" id="UP001589855">
    <property type="component" value="Unassembled WGS sequence"/>
</dbReference>
<evidence type="ECO:0000256" key="1">
    <source>
        <dbReference type="PROSITE-ProRule" id="PRU00420"/>
    </source>
</evidence>
<gene>
    <name evidence="2" type="ORF">ACFFGS_06140</name>
</gene>
<dbReference type="PROSITE" id="PS51097">
    <property type="entry name" value="PTS_EIIA_TYPE_5"/>
    <property type="match status" value="1"/>
</dbReference>
<dbReference type="EMBL" id="JBHLUK010000058">
    <property type="protein sequence ID" value="MFC0423700.1"/>
    <property type="molecule type" value="Genomic_DNA"/>
</dbReference>
<protein>
    <submittedName>
        <fullName evidence="2">PTS glucitol/sorbitol transporter subunit IIA</fullName>
    </submittedName>
</protein>
<dbReference type="Pfam" id="PF03829">
    <property type="entry name" value="PTSIIA_gutA"/>
    <property type="match status" value="1"/>
</dbReference>